<gene>
    <name evidence="2" type="ORF">GCM10011335_08950</name>
</gene>
<organism evidence="2 3">
    <name type="scientific">Aureimonas glaciei</name>
    <dbReference type="NCBI Taxonomy" id="1776957"/>
    <lineage>
        <taxon>Bacteria</taxon>
        <taxon>Pseudomonadati</taxon>
        <taxon>Pseudomonadota</taxon>
        <taxon>Alphaproteobacteria</taxon>
        <taxon>Hyphomicrobiales</taxon>
        <taxon>Aurantimonadaceae</taxon>
        <taxon>Aureimonas</taxon>
    </lineage>
</organism>
<keyword evidence="3" id="KW-1185">Reference proteome</keyword>
<protein>
    <recommendedName>
        <fullName evidence="4">Lipoprotein</fullName>
    </recommendedName>
</protein>
<feature type="signal peptide" evidence="1">
    <location>
        <begin position="1"/>
        <end position="26"/>
    </location>
</feature>
<dbReference type="Proteomes" id="UP000613160">
    <property type="component" value="Unassembled WGS sequence"/>
</dbReference>
<accession>A0A916XTN4</accession>
<evidence type="ECO:0008006" key="4">
    <source>
        <dbReference type="Google" id="ProtNLM"/>
    </source>
</evidence>
<name>A0A916XTN4_9HYPH</name>
<evidence type="ECO:0000313" key="3">
    <source>
        <dbReference type="Proteomes" id="UP000613160"/>
    </source>
</evidence>
<reference evidence="2" key="2">
    <citation type="submission" date="2020-09" db="EMBL/GenBank/DDBJ databases">
        <authorList>
            <person name="Sun Q."/>
            <person name="Zhou Y."/>
        </authorList>
    </citation>
    <scope>NUCLEOTIDE SEQUENCE</scope>
    <source>
        <strain evidence="2">CGMCC 1.15493</strain>
    </source>
</reference>
<dbReference type="AlphaFoldDB" id="A0A916XTN4"/>
<feature type="chain" id="PRO_5037850212" description="Lipoprotein" evidence="1">
    <location>
        <begin position="27"/>
        <end position="175"/>
    </location>
</feature>
<dbReference type="RefSeq" id="WP_188849386.1">
    <property type="nucleotide sequence ID" value="NZ_BMJJ01000002.1"/>
</dbReference>
<comment type="caution">
    <text evidence="2">The sequence shown here is derived from an EMBL/GenBank/DDBJ whole genome shotgun (WGS) entry which is preliminary data.</text>
</comment>
<evidence type="ECO:0000313" key="2">
    <source>
        <dbReference type="EMBL" id="GGD08313.1"/>
    </source>
</evidence>
<reference evidence="2" key="1">
    <citation type="journal article" date="2014" name="Int. J. Syst. Evol. Microbiol.">
        <title>Complete genome sequence of Corynebacterium casei LMG S-19264T (=DSM 44701T), isolated from a smear-ripened cheese.</title>
        <authorList>
            <consortium name="US DOE Joint Genome Institute (JGI-PGF)"/>
            <person name="Walter F."/>
            <person name="Albersmeier A."/>
            <person name="Kalinowski J."/>
            <person name="Ruckert C."/>
        </authorList>
    </citation>
    <scope>NUCLEOTIDE SEQUENCE</scope>
    <source>
        <strain evidence="2">CGMCC 1.15493</strain>
    </source>
</reference>
<proteinExistence type="predicted"/>
<evidence type="ECO:0000256" key="1">
    <source>
        <dbReference type="SAM" id="SignalP"/>
    </source>
</evidence>
<dbReference type="EMBL" id="BMJJ01000002">
    <property type="protein sequence ID" value="GGD08313.1"/>
    <property type="molecule type" value="Genomic_DNA"/>
</dbReference>
<keyword evidence="1" id="KW-0732">Signal</keyword>
<sequence>MDMFNAARTAALLGAAALVAACTANGDRPAALDGTPPRMSTEAEGVVPDYCPRITLREGTAILRKGDGANLQYVASIVSTSRECRVLNGELRMKVGIAGRVVPGPAAKSGELGLPIRIAVVQGTTVLYSQMGSQAVSLQPGNTPNFVYVDSAIVVPEPTSKDLVIYAGFDEGTPD</sequence>